<protein>
    <submittedName>
        <fullName evidence="1">Uncharacterized protein</fullName>
    </submittedName>
</protein>
<dbReference type="Proteomes" id="UP000326396">
    <property type="component" value="Linkage Group LG15"/>
</dbReference>
<sequence length="146" mass="17038">MVSHEGSAKGLVVRWVRLAVGIDRPARFAKWSDGSAAPMLHRFAVHETSLHPHPHQAHRTQVVYMALVRRLRCFTIVWFIRTRRLAGCVSWVEQKHQNKEENPNFVDFHDLIPSFPVIKLLDLLYFHVEDVEGFAWVRKSPKSVEY</sequence>
<name>A0A5N6P2C5_9ASTR</name>
<dbReference type="AlphaFoldDB" id="A0A5N6P2C5"/>
<proteinExistence type="predicted"/>
<organism evidence="1 2">
    <name type="scientific">Mikania micrantha</name>
    <name type="common">bitter vine</name>
    <dbReference type="NCBI Taxonomy" id="192012"/>
    <lineage>
        <taxon>Eukaryota</taxon>
        <taxon>Viridiplantae</taxon>
        <taxon>Streptophyta</taxon>
        <taxon>Embryophyta</taxon>
        <taxon>Tracheophyta</taxon>
        <taxon>Spermatophyta</taxon>
        <taxon>Magnoliopsida</taxon>
        <taxon>eudicotyledons</taxon>
        <taxon>Gunneridae</taxon>
        <taxon>Pentapetalae</taxon>
        <taxon>asterids</taxon>
        <taxon>campanulids</taxon>
        <taxon>Asterales</taxon>
        <taxon>Asteraceae</taxon>
        <taxon>Asteroideae</taxon>
        <taxon>Heliantheae alliance</taxon>
        <taxon>Eupatorieae</taxon>
        <taxon>Mikania</taxon>
    </lineage>
</organism>
<evidence type="ECO:0000313" key="1">
    <source>
        <dbReference type="EMBL" id="KAD5802325.1"/>
    </source>
</evidence>
<comment type="caution">
    <text evidence="1">The sequence shown here is derived from an EMBL/GenBank/DDBJ whole genome shotgun (WGS) entry which is preliminary data.</text>
</comment>
<evidence type="ECO:0000313" key="2">
    <source>
        <dbReference type="Proteomes" id="UP000326396"/>
    </source>
</evidence>
<gene>
    <name evidence="1" type="ORF">E3N88_13685</name>
</gene>
<dbReference type="EMBL" id="SZYD01000007">
    <property type="protein sequence ID" value="KAD5802325.1"/>
    <property type="molecule type" value="Genomic_DNA"/>
</dbReference>
<accession>A0A5N6P2C5</accession>
<reference evidence="1 2" key="1">
    <citation type="submission" date="2019-05" db="EMBL/GenBank/DDBJ databases">
        <title>Mikania micrantha, genome provides insights into the molecular mechanism of rapid growth.</title>
        <authorList>
            <person name="Liu B."/>
        </authorList>
    </citation>
    <scope>NUCLEOTIDE SEQUENCE [LARGE SCALE GENOMIC DNA]</scope>
    <source>
        <strain evidence="1">NLD-2019</strain>
        <tissue evidence="1">Leaf</tissue>
    </source>
</reference>
<keyword evidence="2" id="KW-1185">Reference proteome</keyword>